<evidence type="ECO:0000256" key="3">
    <source>
        <dbReference type="ARBA" id="ARBA00005179"/>
    </source>
</evidence>
<dbReference type="GO" id="GO:0005506">
    <property type="term" value="F:iron ion binding"/>
    <property type="evidence" value="ECO:0007669"/>
    <property type="project" value="InterPro"/>
</dbReference>
<protein>
    <submittedName>
        <fullName evidence="16">Cytochrome P450</fullName>
    </submittedName>
</protein>
<reference evidence="16 17" key="1">
    <citation type="journal article" date="2018" name="Biotechnol. Biofuels">
        <title>Integrative visual omics of the white-rot fungus Polyporus brumalis exposes the biotechnological potential of its oxidative enzymes for delignifying raw plant biomass.</title>
        <authorList>
            <person name="Miyauchi S."/>
            <person name="Rancon A."/>
            <person name="Drula E."/>
            <person name="Hage H."/>
            <person name="Chaduli D."/>
            <person name="Favel A."/>
            <person name="Grisel S."/>
            <person name="Henrissat B."/>
            <person name="Herpoel-Gimbert I."/>
            <person name="Ruiz-Duenas F.J."/>
            <person name="Chevret D."/>
            <person name="Hainaut M."/>
            <person name="Lin J."/>
            <person name="Wang M."/>
            <person name="Pangilinan J."/>
            <person name="Lipzen A."/>
            <person name="Lesage-Meessen L."/>
            <person name="Navarro D."/>
            <person name="Riley R."/>
            <person name="Grigoriev I.V."/>
            <person name="Zhou S."/>
            <person name="Raouche S."/>
            <person name="Rosso M.N."/>
        </authorList>
    </citation>
    <scope>NUCLEOTIDE SEQUENCE [LARGE SCALE GENOMIC DNA]</scope>
    <source>
        <strain evidence="16 17">BRFM 1820</strain>
    </source>
</reference>
<evidence type="ECO:0000256" key="12">
    <source>
        <dbReference type="ARBA" id="ARBA00023136"/>
    </source>
</evidence>
<gene>
    <name evidence="16" type="ORF">OH76DRAFT_1225203</name>
</gene>
<sequence length="546" mass="61849">MDFLPSISLAKTPLPFVGLALLAGVLYLRSVILWRKRTRGRPLPPGPRGLPIVGNLWDMPTSRQWLGLNDFRKKYGDIVHFKVFKQHVVILGSAESVRFLDWRSANTSDRLVTPSIALADHSWSFDMFKYGPKWRHYRRVFWQHFHPGAITKYRPIQEKAMHTFLARVLKNPSRVQDYIQRYAWPRSIPPEFGVGLTLWCSTFAEAILKMAYGVDVVDEHDETVEVINEGVEGVRELLVFGGFLVDYLPFLRHVPSYLPGCGFMKQFETWARANQRLRNVPYQRLVEAMNKDEAPQCILADILAGAEGEYKTWPYEIEALANSIGGIIFEAGADTTSSTLQAVLLAMSLYPDIQKKAHAELDAVVGNDRLPDLDDRDSLPYLNALIKESLRWFPVGPLGQSHYTMVDDEFGGYFIPAGTVVQGNIWGCTHDPDVYEHPDEFRPERFIRDGKLDPNVQDPATVVFGFGRRICPGRHFADVALFINIAALLHVFDIAPPVDEKGNEIKIEPRMTDCMVSYPEDSRCTIKPRGAWAEALIANAVSEPTY</sequence>
<keyword evidence="9 14" id="KW-0560">Oxidoreductase</keyword>
<comment type="subcellular location">
    <subcellularLocation>
        <location evidence="2">Membrane</location>
        <topology evidence="2">Single-pass membrane protein</topology>
    </subcellularLocation>
</comment>
<evidence type="ECO:0000256" key="4">
    <source>
        <dbReference type="ARBA" id="ARBA00010617"/>
    </source>
</evidence>
<keyword evidence="6 15" id="KW-0812">Transmembrane</keyword>
<accession>A0A371DLU6</accession>
<evidence type="ECO:0000256" key="8">
    <source>
        <dbReference type="ARBA" id="ARBA00022989"/>
    </source>
</evidence>
<proteinExistence type="inferred from homology"/>
<dbReference type="PANTHER" id="PTHR46300:SF7">
    <property type="entry name" value="P450, PUTATIVE (EUROFUNG)-RELATED"/>
    <property type="match status" value="1"/>
</dbReference>
<dbReference type="Proteomes" id="UP000256964">
    <property type="component" value="Unassembled WGS sequence"/>
</dbReference>
<dbReference type="GO" id="GO:0016705">
    <property type="term" value="F:oxidoreductase activity, acting on paired donors, with incorporation or reduction of molecular oxygen"/>
    <property type="evidence" value="ECO:0007669"/>
    <property type="project" value="InterPro"/>
</dbReference>
<evidence type="ECO:0000256" key="7">
    <source>
        <dbReference type="ARBA" id="ARBA00022723"/>
    </source>
</evidence>
<dbReference type="PRINTS" id="PR00385">
    <property type="entry name" value="P450"/>
</dbReference>
<comment type="pathway">
    <text evidence="3">Secondary metabolite biosynthesis.</text>
</comment>
<keyword evidence="10 13" id="KW-0408">Iron</keyword>
<comment type="similarity">
    <text evidence="4 14">Belongs to the cytochrome P450 family.</text>
</comment>
<comment type="cofactor">
    <cofactor evidence="1 13">
        <name>heme</name>
        <dbReference type="ChEBI" id="CHEBI:30413"/>
    </cofactor>
</comment>
<dbReference type="InterPro" id="IPR036396">
    <property type="entry name" value="Cyt_P450_sf"/>
</dbReference>
<dbReference type="STRING" id="139420.A0A371DLU6"/>
<keyword evidence="8 15" id="KW-1133">Transmembrane helix</keyword>
<evidence type="ECO:0000256" key="2">
    <source>
        <dbReference type="ARBA" id="ARBA00004167"/>
    </source>
</evidence>
<feature type="transmembrane region" description="Helical" evidence="15">
    <location>
        <begin position="12"/>
        <end position="34"/>
    </location>
</feature>
<dbReference type="PRINTS" id="PR00463">
    <property type="entry name" value="EP450I"/>
</dbReference>
<dbReference type="PANTHER" id="PTHR46300">
    <property type="entry name" value="P450, PUTATIVE (EUROFUNG)-RELATED-RELATED"/>
    <property type="match status" value="1"/>
</dbReference>
<dbReference type="Pfam" id="PF00067">
    <property type="entry name" value="p450"/>
    <property type="match status" value="1"/>
</dbReference>
<keyword evidence="11 14" id="KW-0503">Monooxygenase</keyword>
<evidence type="ECO:0000313" key="17">
    <source>
        <dbReference type="Proteomes" id="UP000256964"/>
    </source>
</evidence>
<dbReference type="AlphaFoldDB" id="A0A371DLU6"/>
<evidence type="ECO:0000256" key="6">
    <source>
        <dbReference type="ARBA" id="ARBA00022692"/>
    </source>
</evidence>
<dbReference type="InterPro" id="IPR017972">
    <property type="entry name" value="Cyt_P450_CS"/>
</dbReference>
<keyword evidence="7 13" id="KW-0479">Metal-binding</keyword>
<keyword evidence="5 13" id="KW-0349">Heme</keyword>
<evidence type="ECO:0000256" key="10">
    <source>
        <dbReference type="ARBA" id="ARBA00023004"/>
    </source>
</evidence>
<evidence type="ECO:0000256" key="9">
    <source>
        <dbReference type="ARBA" id="ARBA00023002"/>
    </source>
</evidence>
<evidence type="ECO:0000256" key="11">
    <source>
        <dbReference type="ARBA" id="ARBA00023033"/>
    </source>
</evidence>
<dbReference type="PROSITE" id="PS00086">
    <property type="entry name" value="CYTOCHROME_P450"/>
    <property type="match status" value="1"/>
</dbReference>
<dbReference type="InterPro" id="IPR050364">
    <property type="entry name" value="Cytochrome_P450_fung"/>
</dbReference>
<name>A0A371DLU6_9APHY</name>
<evidence type="ECO:0000256" key="1">
    <source>
        <dbReference type="ARBA" id="ARBA00001971"/>
    </source>
</evidence>
<dbReference type="SUPFAM" id="SSF48264">
    <property type="entry name" value="Cytochrome P450"/>
    <property type="match status" value="1"/>
</dbReference>
<evidence type="ECO:0000256" key="13">
    <source>
        <dbReference type="PIRSR" id="PIRSR602401-1"/>
    </source>
</evidence>
<dbReference type="OrthoDB" id="1470350at2759"/>
<keyword evidence="17" id="KW-1185">Reference proteome</keyword>
<evidence type="ECO:0000256" key="5">
    <source>
        <dbReference type="ARBA" id="ARBA00022617"/>
    </source>
</evidence>
<dbReference type="GO" id="GO:0004497">
    <property type="term" value="F:monooxygenase activity"/>
    <property type="evidence" value="ECO:0007669"/>
    <property type="project" value="UniProtKB-KW"/>
</dbReference>
<evidence type="ECO:0000256" key="15">
    <source>
        <dbReference type="SAM" id="Phobius"/>
    </source>
</evidence>
<dbReference type="CDD" id="cd11065">
    <property type="entry name" value="CYP64-like"/>
    <property type="match status" value="1"/>
</dbReference>
<dbReference type="EMBL" id="KZ857387">
    <property type="protein sequence ID" value="RDX53494.1"/>
    <property type="molecule type" value="Genomic_DNA"/>
</dbReference>
<evidence type="ECO:0000313" key="16">
    <source>
        <dbReference type="EMBL" id="RDX53494.1"/>
    </source>
</evidence>
<dbReference type="GO" id="GO:0016020">
    <property type="term" value="C:membrane"/>
    <property type="evidence" value="ECO:0007669"/>
    <property type="project" value="UniProtKB-SubCell"/>
</dbReference>
<dbReference type="InterPro" id="IPR001128">
    <property type="entry name" value="Cyt_P450"/>
</dbReference>
<dbReference type="GO" id="GO:0020037">
    <property type="term" value="F:heme binding"/>
    <property type="evidence" value="ECO:0007669"/>
    <property type="project" value="InterPro"/>
</dbReference>
<dbReference type="Gene3D" id="1.10.630.10">
    <property type="entry name" value="Cytochrome P450"/>
    <property type="match status" value="1"/>
</dbReference>
<organism evidence="16 17">
    <name type="scientific">Lentinus brumalis</name>
    <dbReference type="NCBI Taxonomy" id="2498619"/>
    <lineage>
        <taxon>Eukaryota</taxon>
        <taxon>Fungi</taxon>
        <taxon>Dikarya</taxon>
        <taxon>Basidiomycota</taxon>
        <taxon>Agaricomycotina</taxon>
        <taxon>Agaricomycetes</taxon>
        <taxon>Polyporales</taxon>
        <taxon>Polyporaceae</taxon>
        <taxon>Lentinus</taxon>
    </lineage>
</organism>
<evidence type="ECO:0000256" key="14">
    <source>
        <dbReference type="RuleBase" id="RU000461"/>
    </source>
</evidence>
<dbReference type="InterPro" id="IPR002401">
    <property type="entry name" value="Cyt_P450_E_grp-I"/>
</dbReference>
<keyword evidence="12 15" id="KW-0472">Membrane</keyword>
<feature type="binding site" description="axial binding residue" evidence="13">
    <location>
        <position position="471"/>
    </location>
    <ligand>
        <name>heme</name>
        <dbReference type="ChEBI" id="CHEBI:30413"/>
    </ligand>
    <ligandPart>
        <name>Fe</name>
        <dbReference type="ChEBI" id="CHEBI:18248"/>
    </ligandPart>
</feature>